<dbReference type="SUPFAM" id="SSF52266">
    <property type="entry name" value="SGNH hydrolase"/>
    <property type="match status" value="1"/>
</dbReference>
<keyword evidence="3" id="KW-1185">Reference proteome</keyword>
<accession>A0ABP9N0R7</accession>
<feature type="domain" description="SGNH hydrolase-type esterase" evidence="1">
    <location>
        <begin position="11"/>
        <end position="169"/>
    </location>
</feature>
<evidence type="ECO:0000259" key="1">
    <source>
        <dbReference type="Pfam" id="PF13472"/>
    </source>
</evidence>
<dbReference type="Gene3D" id="3.40.50.1110">
    <property type="entry name" value="SGNH hydrolase"/>
    <property type="match status" value="1"/>
</dbReference>
<dbReference type="InterPro" id="IPR008265">
    <property type="entry name" value="Lipase_GDSL_AS"/>
</dbReference>
<organism evidence="2 3">
    <name type="scientific">Orbus sasakiae</name>
    <dbReference type="NCBI Taxonomy" id="1078475"/>
    <lineage>
        <taxon>Bacteria</taxon>
        <taxon>Pseudomonadati</taxon>
        <taxon>Pseudomonadota</taxon>
        <taxon>Gammaproteobacteria</taxon>
        <taxon>Orbales</taxon>
        <taxon>Orbaceae</taxon>
        <taxon>Orbus</taxon>
    </lineage>
</organism>
<protein>
    <submittedName>
        <fullName evidence="2">Multifunctional acyl-CoA thioesterase I/protease I/lysophospholipase L1</fullName>
    </submittedName>
</protein>
<gene>
    <name evidence="2" type="primary">tesA</name>
    <name evidence="2" type="ORF">GCM10023211_06150</name>
</gene>
<proteinExistence type="predicted"/>
<dbReference type="InterPro" id="IPR036514">
    <property type="entry name" value="SGNH_hydro_sf"/>
</dbReference>
<dbReference type="InterPro" id="IPR013830">
    <property type="entry name" value="SGNH_hydro"/>
</dbReference>
<dbReference type="NCBIfam" id="NF007819">
    <property type="entry name" value="PRK10528.1"/>
    <property type="match status" value="1"/>
</dbReference>
<sequence>MNTFAANTLLILGDSLSAGYQLPADTIWANRIKQQWQELENPINVINASISGDTVAQGYARLPEQLKQHQPKWVLIELGANDGLRGYQPAQIKQQLSELITMIEAHNAIPILMQIYVPPNYGKRYSDAFIAIYPTLAKERQISVIPFFLADVITKPQWMLADGIHPNADAQPFIAQWMSQHLLPILK</sequence>
<dbReference type="PROSITE" id="PS01098">
    <property type="entry name" value="LIPASE_GDSL_SER"/>
    <property type="match status" value="1"/>
</dbReference>
<dbReference type="PANTHER" id="PTHR30383:SF24">
    <property type="entry name" value="THIOESTERASE 1_PROTEASE 1_LYSOPHOSPHOLIPASE L1"/>
    <property type="match status" value="1"/>
</dbReference>
<name>A0ABP9N0R7_9GAMM</name>
<dbReference type="Pfam" id="PF13472">
    <property type="entry name" value="Lipase_GDSL_2"/>
    <property type="match status" value="1"/>
</dbReference>
<comment type="caution">
    <text evidence="2">The sequence shown here is derived from an EMBL/GenBank/DDBJ whole genome shotgun (WGS) entry which is preliminary data.</text>
</comment>
<dbReference type="Proteomes" id="UP001500171">
    <property type="component" value="Unassembled WGS sequence"/>
</dbReference>
<dbReference type="CDD" id="cd01822">
    <property type="entry name" value="Lysophospholipase_L1_like"/>
    <property type="match status" value="1"/>
</dbReference>
<dbReference type="PANTHER" id="PTHR30383">
    <property type="entry name" value="THIOESTERASE 1/PROTEASE 1/LYSOPHOSPHOLIPASE L1"/>
    <property type="match status" value="1"/>
</dbReference>
<dbReference type="InterPro" id="IPR051532">
    <property type="entry name" value="Ester_Hydrolysis_Enzymes"/>
</dbReference>
<reference evidence="3" key="1">
    <citation type="journal article" date="2019" name="Int. J. Syst. Evol. Microbiol.">
        <title>The Global Catalogue of Microorganisms (GCM) 10K type strain sequencing project: providing services to taxonomists for standard genome sequencing and annotation.</title>
        <authorList>
            <consortium name="The Broad Institute Genomics Platform"/>
            <consortium name="The Broad Institute Genome Sequencing Center for Infectious Disease"/>
            <person name="Wu L."/>
            <person name="Ma J."/>
        </authorList>
    </citation>
    <scope>NUCLEOTIDE SEQUENCE [LARGE SCALE GENOMIC DNA]</scope>
    <source>
        <strain evidence="3">JCM 18050</strain>
    </source>
</reference>
<dbReference type="EMBL" id="BAABHY010000001">
    <property type="protein sequence ID" value="GAA5106401.1"/>
    <property type="molecule type" value="Genomic_DNA"/>
</dbReference>
<evidence type="ECO:0000313" key="2">
    <source>
        <dbReference type="EMBL" id="GAA5106401.1"/>
    </source>
</evidence>
<evidence type="ECO:0000313" key="3">
    <source>
        <dbReference type="Proteomes" id="UP001500171"/>
    </source>
</evidence>